<dbReference type="Pfam" id="PF00515">
    <property type="entry name" value="TPR_1"/>
    <property type="match status" value="1"/>
</dbReference>
<dbReference type="Proteomes" id="UP000683925">
    <property type="component" value="Unassembled WGS sequence"/>
</dbReference>
<dbReference type="AlphaFoldDB" id="A0A8S1XR38"/>
<reference evidence="1" key="1">
    <citation type="submission" date="2021-01" db="EMBL/GenBank/DDBJ databases">
        <authorList>
            <consortium name="Genoscope - CEA"/>
            <person name="William W."/>
        </authorList>
    </citation>
    <scope>NUCLEOTIDE SEQUENCE</scope>
</reference>
<comment type="caution">
    <text evidence="1">The sequence shown here is derived from an EMBL/GenBank/DDBJ whole genome shotgun (WGS) entry which is preliminary data.</text>
</comment>
<evidence type="ECO:0000313" key="2">
    <source>
        <dbReference type="Proteomes" id="UP000683925"/>
    </source>
</evidence>
<dbReference type="InterPro" id="IPR019734">
    <property type="entry name" value="TPR_rpt"/>
</dbReference>
<accession>A0A8S1XR38</accession>
<gene>
    <name evidence="1" type="ORF">POCTA_138.1.T1290001</name>
</gene>
<protein>
    <recommendedName>
        <fullName evidence="3">Tetratricopeptide repeat protein</fullName>
    </recommendedName>
</protein>
<name>A0A8S1XR38_PAROT</name>
<evidence type="ECO:0008006" key="3">
    <source>
        <dbReference type="Google" id="ProtNLM"/>
    </source>
</evidence>
<evidence type="ECO:0000313" key="1">
    <source>
        <dbReference type="EMBL" id="CAD8203032.1"/>
    </source>
</evidence>
<keyword evidence="2" id="KW-1185">Reference proteome</keyword>
<proteinExistence type="predicted"/>
<dbReference type="EMBL" id="CAJJDP010000129">
    <property type="protein sequence ID" value="CAD8203032.1"/>
    <property type="molecule type" value="Genomic_DNA"/>
</dbReference>
<organism evidence="1 2">
    <name type="scientific">Paramecium octaurelia</name>
    <dbReference type="NCBI Taxonomy" id="43137"/>
    <lineage>
        <taxon>Eukaryota</taxon>
        <taxon>Sar</taxon>
        <taxon>Alveolata</taxon>
        <taxon>Ciliophora</taxon>
        <taxon>Intramacronucleata</taxon>
        <taxon>Oligohymenophorea</taxon>
        <taxon>Peniculida</taxon>
        <taxon>Parameciidae</taxon>
        <taxon>Paramecium</taxon>
    </lineage>
</organism>
<sequence length="176" mass="20511">MQAIFIHNTIKNLVSEQTQKHDQLNSGQNIIKIVEVDLETESQKQLNIQEPEKLVDLKSGFIYSFKQLQCCKNLNKYYKAIECYDKALSINPNKDSAWCNKGNQQFSINVKKQQNAMTKLFPLIQIKKLLGVVKASHQFQLQKFVITYVKEIQGYHHLLLLISIHEHYFSKIKTKS</sequence>